<keyword evidence="3" id="KW-1185">Reference proteome</keyword>
<dbReference type="EMBL" id="CAAALY010105725">
    <property type="protein sequence ID" value="VEL29737.1"/>
    <property type="molecule type" value="Genomic_DNA"/>
</dbReference>
<organism evidence="2 3">
    <name type="scientific">Protopolystoma xenopodis</name>
    <dbReference type="NCBI Taxonomy" id="117903"/>
    <lineage>
        <taxon>Eukaryota</taxon>
        <taxon>Metazoa</taxon>
        <taxon>Spiralia</taxon>
        <taxon>Lophotrochozoa</taxon>
        <taxon>Platyhelminthes</taxon>
        <taxon>Monogenea</taxon>
        <taxon>Polyopisthocotylea</taxon>
        <taxon>Polystomatidea</taxon>
        <taxon>Polystomatidae</taxon>
        <taxon>Protopolystoma</taxon>
    </lineage>
</organism>
<comment type="caution">
    <text evidence="2">The sequence shown here is derived from an EMBL/GenBank/DDBJ whole genome shotgun (WGS) entry which is preliminary data.</text>
</comment>
<dbReference type="Proteomes" id="UP000784294">
    <property type="component" value="Unassembled WGS sequence"/>
</dbReference>
<evidence type="ECO:0000313" key="3">
    <source>
        <dbReference type="Proteomes" id="UP000784294"/>
    </source>
</evidence>
<gene>
    <name evidence="2" type="ORF">PXEA_LOCUS23177</name>
</gene>
<sequence>MRLVSRPHMYVHVCPLVCMHELGVRVNEAISYRHSSPPKPIPPTTGGRKCYKGATLSAGHVYVGRRQPRLKETQRLHRRLTHPHSCPQPQPRGAHFADLSLNQWPGPDSKQT</sequence>
<evidence type="ECO:0000256" key="1">
    <source>
        <dbReference type="SAM" id="MobiDB-lite"/>
    </source>
</evidence>
<accession>A0A448X726</accession>
<dbReference type="AlphaFoldDB" id="A0A448X726"/>
<proteinExistence type="predicted"/>
<feature type="region of interest" description="Disordered" evidence="1">
    <location>
        <begin position="76"/>
        <end position="112"/>
    </location>
</feature>
<reference evidence="2" key="1">
    <citation type="submission" date="2018-11" db="EMBL/GenBank/DDBJ databases">
        <authorList>
            <consortium name="Pathogen Informatics"/>
        </authorList>
    </citation>
    <scope>NUCLEOTIDE SEQUENCE</scope>
</reference>
<name>A0A448X726_9PLAT</name>
<evidence type="ECO:0000313" key="2">
    <source>
        <dbReference type="EMBL" id="VEL29737.1"/>
    </source>
</evidence>
<protein>
    <submittedName>
        <fullName evidence="2">Uncharacterized protein</fullName>
    </submittedName>
</protein>